<feature type="DNA-binding region" description="H-T-H motif" evidence="2">
    <location>
        <begin position="31"/>
        <end position="50"/>
    </location>
</feature>
<evidence type="ECO:0000313" key="5">
    <source>
        <dbReference type="EMBL" id="PLP96717.1"/>
    </source>
</evidence>
<dbReference type="GO" id="GO:0000976">
    <property type="term" value="F:transcription cis-regulatory region binding"/>
    <property type="evidence" value="ECO:0007669"/>
    <property type="project" value="TreeGrafter"/>
</dbReference>
<proteinExistence type="predicted"/>
<evidence type="ECO:0000256" key="1">
    <source>
        <dbReference type="ARBA" id="ARBA00023125"/>
    </source>
</evidence>
<evidence type="ECO:0000256" key="2">
    <source>
        <dbReference type="PROSITE-ProRule" id="PRU00335"/>
    </source>
</evidence>
<feature type="domain" description="HTH tetR-type" evidence="4">
    <location>
        <begin position="8"/>
        <end position="68"/>
    </location>
</feature>
<evidence type="ECO:0000259" key="4">
    <source>
        <dbReference type="PROSITE" id="PS50977"/>
    </source>
</evidence>
<dbReference type="InterPro" id="IPR050109">
    <property type="entry name" value="HTH-type_TetR-like_transc_reg"/>
</dbReference>
<dbReference type="SUPFAM" id="SSF46689">
    <property type="entry name" value="Homeodomain-like"/>
    <property type="match status" value="1"/>
</dbReference>
<dbReference type="OrthoDB" id="9809772at2"/>
<reference evidence="5 6" key="1">
    <citation type="submission" date="2017-12" db="EMBL/GenBank/DDBJ databases">
        <title>Genome sequence of the active heterotrophic nitrifier-denitrifier, Cupriavidus pauculus UM1.</title>
        <authorList>
            <person name="Putonti C."/>
            <person name="Castignetti D."/>
        </authorList>
    </citation>
    <scope>NUCLEOTIDE SEQUENCE [LARGE SCALE GENOMIC DNA]</scope>
    <source>
        <strain evidence="5 6">UM1</strain>
    </source>
</reference>
<dbReference type="InterPro" id="IPR001647">
    <property type="entry name" value="HTH_TetR"/>
</dbReference>
<dbReference type="GO" id="GO:0003700">
    <property type="term" value="F:DNA-binding transcription factor activity"/>
    <property type="evidence" value="ECO:0007669"/>
    <property type="project" value="TreeGrafter"/>
</dbReference>
<accession>A0A2N5C3D1</accession>
<evidence type="ECO:0000313" key="6">
    <source>
        <dbReference type="Proteomes" id="UP000234341"/>
    </source>
</evidence>
<evidence type="ECO:0000256" key="3">
    <source>
        <dbReference type="SAM" id="MobiDB-lite"/>
    </source>
</evidence>
<protein>
    <submittedName>
        <fullName evidence="5">TetR family transcriptional regulator</fullName>
    </submittedName>
</protein>
<dbReference type="Pfam" id="PF17937">
    <property type="entry name" value="TetR_C_28"/>
    <property type="match status" value="1"/>
</dbReference>
<comment type="caution">
    <text evidence="5">The sequence shown here is derived from an EMBL/GenBank/DDBJ whole genome shotgun (WGS) entry which is preliminary data.</text>
</comment>
<gene>
    <name evidence="5" type="ORF">CYJ10_30480</name>
</gene>
<dbReference type="InterPro" id="IPR041479">
    <property type="entry name" value="TetR_CgmR_C"/>
</dbReference>
<dbReference type="RefSeq" id="WP_101685178.1">
    <property type="nucleotide sequence ID" value="NZ_PJRP01000023.1"/>
</dbReference>
<name>A0A2N5C3D1_9BURK</name>
<feature type="region of interest" description="Disordered" evidence="3">
    <location>
        <begin position="185"/>
        <end position="204"/>
    </location>
</feature>
<dbReference type="PROSITE" id="PS50977">
    <property type="entry name" value="HTH_TETR_2"/>
    <property type="match status" value="1"/>
</dbReference>
<sequence length="204" mass="22586">MENAIRSERSRKMILDAALAILAREGPGKLTIEAIALEGGISKGRVMHQFRTKAAVVEALLESQIERIQQFEKKYFEGVGSDSPEPQLSEQILAYRESAAHPHSFVLAVLGAIAENPELMSTVRSDTARKIARIQDEADDADLALLRWQAARGIVLGKMLGMCPLTQADRSRLFDRLLDKDAWSVHSTPEKPKRAAPRRAKSTT</sequence>
<dbReference type="PRINTS" id="PR00455">
    <property type="entry name" value="HTHTETR"/>
</dbReference>
<dbReference type="Gene3D" id="1.10.357.10">
    <property type="entry name" value="Tetracycline Repressor, domain 2"/>
    <property type="match status" value="1"/>
</dbReference>
<feature type="compositionally biased region" description="Basic residues" evidence="3">
    <location>
        <begin position="194"/>
        <end position="204"/>
    </location>
</feature>
<dbReference type="Proteomes" id="UP000234341">
    <property type="component" value="Unassembled WGS sequence"/>
</dbReference>
<dbReference type="PANTHER" id="PTHR30055:SF148">
    <property type="entry name" value="TETR-FAMILY TRANSCRIPTIONAL REGULATOR"/>
    <property type="match status" value="1"/>
</dbReference>
<keyword evidence="1 2" id="KW-0238">DNA-binding</keyword>
<dbReference type="AlphaFoldDB" id="A0A2N5C3D1"/>
<organism evidence="5 6">
    <name type="scientific">Cupriavidus pauculus</name>
    <dbReference type="NCBI Taxonomy" id="82633"/>
    <lineage>
        <taxon>Bacteria</taxon>
        <taxon>Pseudomonadati</taxon>
        <taxon>Pseudomonadota</taxon>
        <taxon>Betaproteobacteria</taxon>
        <taxon>Burkholderiales</taxon>
        <taxon>Burkholderiaceae</taxon>
        <taxon>Cupriavidus</taxon>
    </lineage>
</organism>
<dbReference type="PANTHER" id="PTHR30055">
    <property type="entry name" value="HTH-TYPE TRANSCRIPTIONAL REGULATOR RUTR"/>
    <property type="match status" value="1"/>
</dbReference>
<dbReference type="Pfam" id="PF00440">
    <property type="entry name" value="TetR_N"/>
    <property type="match status" value="1"/>
</dbReference>
<dbReference type="InterPro" id="IPR009057">
    <property type="entry name" value="Homeodomain-like_sf"/>
</dbReference>
<dbReference type="EMBL" id="PJRP01000023">
    <property type="protein sequence ID" value="PLP96717.1"/>
    <property type="molecule type" value="Genomic_DNA"/>
</dbReference>